<evidence type="ECO:0000313" key="6">
    <source>
        <dbReference type="EMBL" id="EOD57197.1"/>
    </source>
</evidence>
<feature type="repeat" description="WD" evidence="3">
    <location>
        <begin position="742"/>
        <end position="775"/>
    </location>
</feature>
<feature type="repeat" description="WD" evidence="3">
    <location>
        <begin position="787"/>
        <end position="820"/>
    </location>
</feature>
<dbReference type="InterPro" id="IPR019775">
    <property type="entry name" value="WD40_repeat_CS"/>
</dbReference>
<organism evidence="6 7">
    <name type="scientific">Amycolatopsis vancoresmycina DSM 44592</name>
    <dbReference type="NCBI Taxonomy" id="1292037"/>
    <lineage>
        <taxon>Bacteria</taxon>
        <taxon>Bacillati</taxon>
        <taxon>Actinomycetota</taxon>
        <taxon>Actinomycetes</taxon>
        <taxon>Pseudonocardiales</taxon>
        <taxon>Pseudonocardiaceae</taxon>
        <taxon>Amycolatopsis</taxon>
    </lineage>
</organism>
<dbReference type="Proteomes" id="UP000014139">
    <property type="component" value="Unassembled WGS sequence"/>
</dbReference>
<feature type="repeat" description="WD" evidence="3">
    <location>
        <begin position="1225"/>
        <end position="1258"/>
    </location>
</feature>
<feature type="repeat" description="WD" evidence="3">
    <location>
        <begin position="1097"/>
        <end position="1131"/>
    </location>
</feature>
<keyword evidence="4" id="KW-0812">Transmembrane</keyword>
<sequence>MRVTPGKHRLEIDRSRVDYFRFEDRVAAARAAIGRADYEQAHRDLGAALAEVRGRPLANLSGAAENGKLYRFRNTLEGQWREACLRHVECLLELGRYAAAYTETERHLAEWPHEEKLLGLHATAMSGHRGPAAVAAFRARLRDGELLSDRLDAHLDAVLAVTPDVRVPGWPSGEAELPPGTCPYPGLAAFDRSLARYFFGRTELVGKLLDKLKQRTAAPDIVIVTAISGAGKSSLLQAGLLPALDRDALAERGHRARYVLFRPTADPCGVLRAELAGLEAGPGRLVVVVDQFEETFTQCTDEQERNAFIRALAELAAGDDRPPALVVLGVRIDFFDRCAEHQELASALSNPFLVNAMTPAELREAIEEPAKKAGLAWEPGLVDVLLKEFGIDGATTSKAAYSAGQLPLLSHTLQAICDLRTGTTLTRKEYDGVRGVRGAIRTTAERALLDLGAAEEAVMKRLLLRLVRVGEGAEHTRQRVDLADLRDQPTRAALDRLAANRLVTVTGKTAEITHEALLREWPVLQEWIRESEVRLFARQQLIEAATAWRRDGRHPGDLYRNPKLAGVREWAGPGAAEADLPAHAAEFLERSIAREDEVRAAERRRSRRRQQLVAALVTVGVLVVCFAGYSLVAWSRSVRQHTNQIADQAADTALNELRASDTLLGAQLALAAYRLSPTTAARSSLLSAFQVPYGVTLPGHTGSVNAVAYGRNGTLLATAGDDHEILLWDTSAPRYPVRKARLPGHTDAVNAIAFSPDGRLLASSGAERDILLWDVGDPARPVLLTRLPGHTGAVVSLQFGRDGHTLASGSRDRTVRLWDVTPAHPRELSRTDLATGVRSVALGPDARTLAAAGDDGGIRLLDVSAPGHPGAPAVVPAHTAAVEAVAFSPDGRTLASVGDDSDVKLWDAGAPGQLRVLTAFGFLGQWMTAVAFSPDGRTLAFGGFDRAVTVMDVSDPAHTGPTRTLAGVDGPVRSVAFGPGGGSVAVTSSGGSSKVAELAGPGLRHGGPVGIEDVAVSADGAVLATAGSDSVVKLWELGRPGPPVELREHRAGVLAVTFSGQGRLLATASDDGTVQLWDLREPRAPRRLGTITAPGTLKAVAFSPGDRTLAVAGSDGLVRLWDIGDPRAPQRTAELAGHSGEVDTLSFSTDGKTLASGGLDATVRLWDVSSPHAAKLRFTLTGHHDYVWAVAFSPDGRLLATGSADNDVLLWDVGRPAEVPKRLSELTHPAPVNSIAFDPAGGRLVTADEDHLVRLWDVTQPGEPQLVSNLYGHGDRVTSVAFARDGHTVASGSRDGTALRWETDPGLVARRVCAETAGVDARPVWDRYFGGDPYRLDC</sequence>
<dbReference type="Gene3D" id="1.25.40.10">
    <property type="entry name" value="Tetratricopeptide repeat domain"/>
    <property type="match status" value="1"/>
</dbReference>
<feature type="repeat" description="WD" evidence="3">
    <location>
        <begin position="1270"/>
        <end position="1311"/>
    </location>
</feature>
<keyword evidence="4" id="KW-1133">Transmembrane helix</keyword>
<dbReference type="PATRIC" id="fig|1292037.4.peg.8348"/>
<evidence type="ECO:0000259" key="5">
    <source>
        <dbReference type="SMART" id="SM01043"/>
    </source>
</evidence>
<reference evidence="6 7" key="1">
    <citation type="submission" date="2013-02" db="EMBL/GenBank/DDBJ databases">
        <title>Draft genome sequence of Amycolatopsis vancoresmycina strain DSM 44592T.</title>
        <authorList>
            <person name="Kumar S."/>
            <person name="Kaur N."/>
            <person name="Kaur C."/>
            <person name="Raghava G.P.S."/>
            <person name="Mayilraj S."/>
        </authorList>
    </citation>
    <scope>NUCLEOTIDE SEQUENCE [LARGE SCALE GENOMIC DNA]</scope>
    <source>
        <strain evidence="6 7">DSM 44592</strain>
    </source>
</reference>
<dbReference type="PRINTS" id="PR00320">
    <property type="entry name" value="GPROTEINBRPT"/>
</dbReference>
<dbReference type="InterPro" id="IPR049052">
    <property type="entry name" value="nSTAND1"/>
</dbReference>
<feature type="domain" description="Bacterial transcriptional activator" evidence="5">
    <location>
        <begin position="17"/>
        <end position="147"/>
    </location>
</feature>
<feature type="transmembrane region" description="Helical" evidence="4">
    <location>
        <begin position="612"/>
        <end position="634"/>
    </location>
</feature>
<feature type="repeat" description="WD" evidence="3">
    <location>
        <begin position="875"/>
        <end position="907"/>
    </location>
</feature>
<comment type="caution">
    <text evidence="6">The sequence shown here is derived from an EMBL/GenBank/DDBJ whole genome shotgun (WGS) entry which is preliminary data.</text>
</comment>
<feature type="repeat" description="WD" evidence="3">
    <location>
        <begin position="1135"/>
        <end position="1176"/>
    </location>
</feature>
<dbReference type="SUPFAM" id="SSF50978">
    <property type="entry name" value="WD40 repeat-like"/>
    <property type="match status" value="2"/>
</dbReference>
<dbReference type="InterPro" id="IPR015943">
    <property type="entry name" value="WD40/YVTN_repeat-like_dom_sf"/>
</dbReference>
<dbReference type="InterPro" id="IPR001680">
    <property type="entry name" value="WD40_rpt"/>
</dbReference>
<dbReference type="Pfam" id="PF00400">
    <property type="entry name" value="WD40"/>
    <property type="match status" value="12"/>
</dbReference>
<evidence type="ECO:0000256" key="4">
    <source>
        <dbReference type="SAM" id="Phobius"/>
    </source>
</evidence>
<dbReference type="SUPFAM" id="SSF52540">
    <property type="entry name" value="P-loop containing nucleoside triphosphate hydrolases"/>
    <property type="match status" value="1"/>
</dbReference>
<dbReference type="PANTHER" id="PTHR19848:SF8">
    <property type="entry name" value="F-BOX AND WD REPEAT DOMAIN CONTAINING 7"/>
    <property type="match status" value="1"/>
</dbReference>
<evidence type="ECO:0000256" key="1">
    <source>
        <dbReference type="ARBA" id="ARBA00022574"/>
    </source>
</evidence>
<keyword evidence="2" id="KW-0677">Repeat</keyword>
<protein>
    <recommendedName>
        <fullName evidence="5">Bacterial transcriptional activator domain-containing protein</fullName>
    </recommendedName>
</protein>
<proteinExistence type="predicted"/>
<dbReference type="InterPro" id="IPR011990">
    <property type="entry name" value="TPR-like_helical_dom_sf"/>
</dbReference>
<dbReference type="Pfam" id="PF03704">
    <property type="entry name" value="BTAD"/>
    <property type="match status" value="1"/>
</dbReference>
<dbReference type="CDD" id="cd00200">
    <property type="entry name" value="WD40"/>
    <property type="match status" value="2"/>
</dbReference>
<feature type="repeat" description="WD" evidence="3">
    <location>
        <begin position="1011"/>
        <end position="1037"/>
    </location>
</feature>
<dbReference type="eggNOG" id="COG2319">
    <property type="taxonomic scope" value="Bacteria"/>
</dbReference>
<evidence type="ECO:0000256" key="3">
    <source>
        <dbReference type="PROSITE-ProRule" id="PRU00221"/>
    </source>
</evidence>
<dbReference type="OrthoDB" id="9762169at2"/>
<feature type="repeat" description="WD" evidence="3">
    <location>
        <begin position="697"/>
        <end position="729"/>
    </location>
</feature>
<dbReference type="InterPro" id="IPR011659">
    <property type="entry name" value="WD40"/>
</dbReference>
<feature type="repeat" description="WD" evidence="3">
    <location>
        <begin position="1046"/>
        <end position="1087"/>
    </location>
</feature>
<dbReference type="InterPro" id="IPR005158">
    <property type="entry name" value="BTAD"/>
</dbReference>
<dbReference type="PROSITE" id="PS50294">
    <property type="entry name" value="WD_REPEATS_REGION"/>
    <property type="match status" value="10"/>
</dbReference>
<dbReference type="PROSITE" id="PS00678">
    <property type="entry name" value="WD_REPEATS_1"/>
    <property type="match status" value="6"/>
</dbReference>
<keyword evidence="7" id="KW-1185">Reference proteome</keyword>
<dbReference type="RefSeq" id="WP_004562855.1">
    <property type="nucleotide sequence ID" value="NZ_AOUO01000780.1"/>
</dbReference>
<name>R1FC08_9PSEU</name>
<evidence type="ECO:0000313" key="7">
    <source>
        <dbReference type="Proteomes" id="UP000014139"/>
    </source>
</evidence>
<keyword evidence="4" id="KW-0472">Membrane</keyword>
<dbReference type="PROSITE" id="PS50082">
    <property type="entry name" value="WD_REPEATS_2"/>
    <property type="match status" value="11"/>
</dbReference>
<dbReference type="EMBL" id="AOUO01000780">
    <property type="protein sequence ID" value="EOD57197.1"/>
    <property type="molecule type" value="Genomic_DNA"/>
</dbReference>
<dbReference type="SMART" id="SM00320">
    <property type="entry name" value="WD40"/>
    <property type="match status" value="14"/>
</dbReference>
<dbReference type="InterPro" id="IPR027417">
    <property type="entry name" value="P-loop_NTPase"/>
</dbReference>
<feature type="repeat" description="WD" evidence="3">
    <location>
        <begin position="1180"/>
        <end position="1213"/>
    </location>
</feature>
<dbReference type="Pfam" id="PF20703">
    <property type="entry name" value="nSTAND1"/>
    <property type="match status" value="1"/>
</dbReference>
<dbReference type="InterPro" id="IPR020472">
    <property type="entry name" value="WD40_PAC1"/>
</dbReference>
<accession>R1FC08</accession>
<dbReference type="Gene3D" id="2.130.10.10">
    <property type="entry name" value="YVTN repeat-like/Quinoprotein amine dehydrogenase"/>
    <property type="match status" value="4"/>
</dbReference>
<keyword evidence="1 3" id="KW-0853">WD repeat</keyword>
<gene>
    <name evidence="6" type="ORF">H480_44525</name>
</gene>
<dbReference type="Pfam" id="PF07676">
    <property type="entry name" value="PD40"/>
    <property type="match status" value="1"/>
</dbReference>
<dbReference type="InterPro" id="IPR036322">
    <property type="entry name" value="WD40_repeat_dom_sf"/>
</dbReference>
<evidence type="ECO:0000256" key="2">
    <source>
        <dbReference type="ARBA" id="ARBA00022737"/>
    </source>
</evidence>
<dbReference type="SMART" id="SM01043">
    <property type="entry name" value="BTAD"/>
    <property type="match status" value="1"/>
</dbReference>
<dbReference type="PANTHER" id="PTHR19848">
    <property type="entry name" value="WD40 REPEAT PROTEIN"/>
    <property type="match status" value="1"/>
</dbReference>
<dbReference type="SUPFAM" id="SSF48452">
    <property type="entry name" value="TPR-like"/>
    <property type="match status" value="1"/>
</dbReference>